<proteinExistence type="predicted"/>
<dbReference type="VEuPathDB" id="FungiDB:ACJ73_08052"/>
<reference evidence="1 2" key="1">
    <citation type="submission" date="2015-08" db="EMBL/GenBank/DDBJ databases">
        <title>Emmonsia species relationships and genome sequence.</title>
        <authorList>
            <person name="Cuomo C.A."/>
            <person name="Schwartz I.S."/>
            <person name="Kenyon C."/>
            <person name="De Hoog G.S."/>
            <person name="Govender N.P."/>
            <person name="Botha A."/>
            <person name="Moreno L."/>
            <person name="De Vries M."/>
            <person name="Munoz J.F."/>
            <person name="Stielow J.B."/>
        </authorList>
    </citation>
    <scope>NUCLEOTIDE SEQUENCE [LARGE SCALE GENOMIC DNA]</scope>
    <source>
        <strain evidence="1 2">EI222</strain>
    </source>
</reference>
<comment type="caution">
    <text evidence="1">The sequence shown here is derived from an EMBL/GenBank/DDBJ whole genome shotgun (WGS) entry which is preliminary data.</text>
</comment>
<dbReference type="Proteomes" id="UP000242791">
    <property type="component" value="Unassembled WGS sequence"/>
</dbReference>
<gene>
    <name evidence="1" type="ORF">ACJ73_08052</name>
</gene>
<evidence type="ECO:0000313" key="1">
    <source>
        <dbReference type="EMBL" id="OJD20611.1"/>
    </source>
</evidence>
<dbReference type="AlphaFoldDB" id="A0A1J9QK92"/>
<protein>
    <submittedName>
        <fullName evidence="1">Uncharacterized protein</fullName>
    </submittedName>
</protein>
<accession>A0A1J9QK92</accession>
<sequence>MYVHIQIKSLINYVDAILPQKSFKKVLQQQMFCRQNNEVSNNALGAPDSRTSGNITEESRTRLGSIALNLRGTVSGS</sequence>
<keyword evidence="2" id="KW-1185">Reference proteome</keyword>
<evidence type="ECO:0000313" key="2">
    <source>
        <dbReference type="Proteomes" id="UP000242791"/>
    </source>
</evidence>
<organism evidence="1 2">
    <name type="scientific">Blastomyces percursus</name>
    <dbReference type="NCBI Taxonomy" id="1658174"/>
    <lineage>
        <taxon>Eukaryota</taxon>
        <taxon>Fungi</taxon>
        <taxon>Dikarya</taxon>
        <taxon>Ascomycota</taxon>
        <taxon>Pezizomycotina</taxon>
        <taxon>Eurotiomycetes</taxon>
        <taxon>Eurotiomycetidae</taxon>
        <taxon>Onygenales</taxon>
        <taxon>Ajellomycetaceae</taxon>
        <taxon>Blastomyces</taxon>
    </lineage>
</organism>
<dbReference type="EMBL" id="LGTZ01001787">
    <property type="protein sequence ID" value="OJD20611.1"/>
    <property type="molecule type" value="Genomic_DNA"/>
</dbReference>
<name>A0A1J9QK92_9EURO</name>